<gene>
    <name evidence="3" type="ORF">Aau02nite_78790</name>
</gene>
<reference evidence="3" key="1">
    <citation type="submission" date="2021-03" db="EMBL/GenBank/DDBJ databases">
        <title>Whole genome shotgun sequence of Actinoplanes auranticolor NBRC 12245.</title>
        <authorList>
            <person name="Komaki H."/>
            <person name="Tamura T."/>
        </authorList>
    </citation>
    <scope>NUCLEOTIDE SEQUENCE</scope>
    <source>
        <strain evidence="3">NBRC 12245</strain>
    </source>
</reference>
<evidence type="ECO:0000259" key="2">
    <source>
        <dbReference type="Pfam" id="PF13400"/>
    </source>
</evidence>
<organism evidence="3 4">
    <name type="scientific">Actinoplanes auranticolor</name>
    <dbReference type="NCBI Taxonomy" id="47988"/>
    <lineage>
        <taxon>Bacteria</taxon>
        <taxon>Bacillati</taxon>
        <taxon>Actinomycetota</taxon>
        <taxon>Actinomycetes</taxon>
        <taxon>Micromonosporales</taxon>
        <taxon>Micromonosporaceae</taxon>
        <taxon>Actinoplanes</taxon>
    </lineage>
</organism>
<dbReference type="Pfam" id="PF13400">
    <property type="entry name" value="Tad"/>
    <property type="match status" value="1"/>
</dbReference>
<keyword evidence="1" id="KW-0812">Transmembrane</keyword>
<dbReference type="InterPro" id="IPR028087">
    <property type="entry name" value="Tad_N"/>
</dbReference>
<dbReference type="AlphaFoldDB" id="A0A919VT84"/>
<name>A0A919VT84_9ACTN</name>
<sequence length="143" mass="14425">MGWARRRLAVRRTRCGPAADGPVPDLERDRGAASIFVLALGLVLVAAGIAGAAVGAARVGRHQARTAADLGALAGAARAVEGAEVACARAERFAVANGARMRSCRLDGLEIVIDVQIIVTPLPGLVRSASTAARAGPVSIPAG</sequence>
<dbReference type="Proteomes" id="UP000681340">
    <property type="component" value="Unassembled WGS sequence"/>
</dbReference>
<keyword evidence="4" id="KW-1185">Reference proteome</keyword>
<keyword evidence="1" id="KW-0472">Membrane</keyword>
<protein>
    <recommendedName>
        <fullName evidence="2">Putative Flp pilus-assembly TadG-like N-terminal domain-containing protein</fullName>
    </recommendedName>
</protein>
<evidence type="ECO:0000256" key="1">
    <source>
        <dbReference type="SAM" id="Phobius"/>
    </source>
</evidence>
<evidence type="ECO:0000313" key="3">
    <source>
        <dbReference type="EMBL" id="GIM78009.1"/>
    </source>
</evidence>
<accession>A0A919VT84</accession>
<proteinExistence type="predicted"/>
<feature type="transmembrane region" description="Helical" evidence="1">
    <location>
        <begin position="32"/>
        <end position="57"/>
    </location>
</feature>
<dbReference type="NCBIfam" id="TIGR03816">
    <property type="entry name" value="tadE_like_DECH"/>
    <property type="match status" value="1"/>
</dbReference>
<feature type="domain" description="Putative Flp pilus-assembly TadG-like N-terminal" evidence="2">
    <location>
        <begin position="31"/>
        <end position="78"/>
    </location>
</feature>
<dbReference type="EMBL" id="BOQL01000071">
    <property type="protein sequence ID" value="GIM78009.1"/>
    <property type="molecule type" value="Genomic_DNA"/>
</dbReference>
<keyword evidence="1" id="KW-1133">Transmembrane helix</keyword>
<dbReference type="InterPro" id="IPR021202">
    <property type="entry name" value="Rv3654c-like"/>
</dbReference>
<comment type="caution">
    <text evidence="3">The sequence shown here is derived from an EMBL/GenBank/DDBJ whole genome shotgun (WGS) entry which is preliminary data.</text>
</comment>
<evidence type="ECO:0000313" key="4">
    <source>
        <dbReference type="Proteomes" id="UP000681340"/>
    </source>
</evidence>